<organism evidence="1 2">
    <name type="scientific">Tanacetum coccineum</name>
    <dbReference type="NCBI Taxonomy" id="301880"/>
    <lineage>
        <taxon>Eukaryota</taxon>
        <taxon>Viridiplantae</taxon>
        <taxon>Streptophyta</taxon>
        <taxon>Embryophyta</taxon>
        <taxon>Tracheophyta</taxon>
        <taxon>Spermatophyta</taxon>
        <taxon>Magnoliopsida</taxon>
        <taxon>eudicotyledons</taxon>
        <taxon>Gunneridae</taxon>
        <taxon>Pentapetalae</taxon>
        <taxon>asterids</taxon>
        <taxon>campanulids</taxon>
        <taxon>Asterales</taxon>
        <taxon>Asteraceae</taxon>
        <taxon>Asteroideae</taxon>
        <taxon>Anthemideae</taxon>
        <taxon>Anthemidinae</taxon>
        <taxon>Tanacetum</taxon>
    </lineage>
</organism>
<name>A0ABQ5EDP6_9ASTR</name>
<dbReference type="EMBL" id="BQNB010016203">
    <property type="protein sequence ID" value="GJT49036.1"/>
    <property type="molecule type" value="Genomic_DNA"/>
</dbReference>
<reference evidence="1" key="2">
    <citation type="submission" date="2022-01" db="EMBL/GenBank/DDBJ databases">
        <authorList>
            <person name="Yamashiro T."/>
            <person name="Shiraishi A."/>
            <person name="Satake H."/>
            <person name="Nakayama K."/>
        </authorList>
    </citation>
    <scope>NUCLEOTIDE SEQUENCE</scope>
</reference>
<gene>
    <name evidence="1" type="ORF">Tco_0975193</name>
</gene>
<protein>
    <submittedName>
        <fullName evidence="1">Uncharacterized protein</fullName>
    </submittedName>
</protein>
<dbReference type="Proteomes" id="UP001151760">
    <property type="component" value="Unassembled WGS sequence"/>
</dbReference>
<keyword evidence="2" id="KW-1185">Reference proteome</keyword>
<evidence type="ECO:0000313" key="2">
    <source>
        <dbReference type="Proteomes" id="UP001151760"/>
    </source>
</evidence>
<sequence length="156" mass="17224">MARLITLDRNSSVGLPSNYFGLERSLVGIVGFLQVHVDAFADLCPAGGIHRCASLSFRNILVGGFSVFYERDSGDFVNCCSSPGASKLSMLGHCQHIKVISSGLQLQELAWKDIVYSRQQWKIAIMIRNTTVNFLGLHYFTEVLQGNGKNLELEVV</sequence>
<comment type="caution">
    <text evidence="1">The sequence shown here is derived from an EMBL/GenBank/DDBJ whole genome shotgun (WGS) entry which is preliminary data.</text>
</comment>
<proteinExistence type="predicted"/>
<reference evidence="1" key="1">
    <citation type="journal article" date="2022" name="Int. J. Mol. Sci.">
        <title>Draft Genome of Tanacetum Coccineum: Genomic Comparison of Closely Related Tanacetum-Family Plants.</title>
        <authorList>
            <person name="Yamashiro T."/>
            <person name="Shiraishi A."/>
            <person name="Nakayama K."/>
            <person name="Satake H."/>
        </authorList>
    </citation>
    <scope>NUCLEOTIDE SEQUENCE</scope>
</reference>
<accession>A0ABQ5EDP6</accession>
<evidence type="ECO:0000313" key="1">
    <source>
        <dbReference type="EMBL" id="GJT49036.1"/>
    </source>
</evidence>